<keyword evidence="1" id="KW-0472">Membrane</keyword>
<reference evidence="3 4" key="1">
    <citation type="submission" date="2019-07" db="EMBL/GenBank/DDBJ databases">
        <authorList>
            <person name="Huq M.A."/>
        </authorList>
    </citation>
    <scope>NUCLEOTIDE SEQUENCE [LARGE SCALE GENOMIC DNA]</scope>
    <source>
        <strain evidence="3 4">MAH-3</strain>
    </source>
</reference>
<name>A0A556N046_9FLAO</name>
<evidence type="ECO:0000259" key="2">
    <source>
        <dbReference type="SMART" id="SM00014"/>
    </source>
</evidence>
<feature type="transmembrane region" description="Helical" evidence="1">
    <location>
        <begin position="27"/>
        <end position="49"/>
    </location>
</feature>
<evidence type="ECO:0000256" key="1">
    <source>
        <dbReference type="SAM" id="Phobius"/>
    </source>
</evidence>
<gene>
    <name evidence="3" type="ORF">FO442_07335</name>
</gene>
<feature type="transmembrane region" description="Helical" evidence="1">
    <location>
        <begin position="58"/>
        <end position="79"/>
    </location>
</feature>
<protein>
    <submittedName>
        <fullName evidence="3">Phosphatase PAP2 family protein</fullName>
    </submittedName>
</protein>
<dbReference type="Gene3D" id="1.20.144.10">
    <property type="entry name" value="Phosphatidic acid phosphatase type 2/haloperoxidase"/>
    <property type="match status" value="1"/>
</dbReference>
<dbReference type="InterPro" id="IPR000326">
    <property type="entry name" value="PAP2/HPO"/>
</dbReference>
<keyword evidence="4" id="KW-1185">Reference proteome</keyword>
<accession>A0A556N046</accession>
<dbReference type="Proteomes" id="UP000316008">
    <property type="component" value="Unassembled WGS sequence"/>
</dbReference>
<feature type="transmembrane region" description="Helical" evidence="1">
    <location>
        <begin position="141"/>
        <end position="159"/>
    </location>
</feature>
<dbReference type="AlphaFoldDB" id="A0A556N046"/>
<keyword evidence="1" id="KW-0812">Transmembrane</keyword>
<feature type="transmembrane region" description="Helical" evidence="1">
    <location>
        <begin position="113"/>
        <end position="134"/>
    </location>
</feature>
<dbReference type="RefSeq" id="WP_144332517.1">
    <property type="nucleotide sequence ID" value="NZ_VLPL01000003.1"/>
</dbReference>
<proteinExistence type="predicted"/>
<dbReference type="InterPro" id="IPR036938">
    <property type="entry name" value="PAP2/HPO_sf"/>
</dbReference>
<evidence type="ECO:0000313" key="3">
    <source>
        <dbReference type="EMBL" id="TSJ45561.1"/>
    </source>
</evidence>
<organism evidence="3 4">
    <name type="scientific">Fluviicola chungangensis</name>
    <dbReference type="NCBI Taxonomy" id="2597671"/>
    <lineage>
        <taxon>Bacteria</taxon>
        <taxon>Pseudomonadati</taxon>
        <taxon>Bacteroidota</taxon>
        <taxon>Flavobacteriia</taxon>
        <taxon>Flavobacteriales</taxon>
        <taxon>Crocinitomicaceae</taxon>
        <taxon>Fluviicola</taxon>
    </lineage>
</organism>
<evidence type="ECO:0000313" key="4">
    <source>
        <dbReference type="Proteomes" id="UP000316008"/>
    </source>
</evidence>
<dbReference type="OrthoDB" id="9789113at2"/>
<dbReference type="Pfam" id="PF01569">
    <property type="entry name" value="PAP2"/>
    <property type="match status" value="1"/>
</dbReference>
<dbReference type="EMBL" id="VLPL01000003">
    <property type="protein sequence ID" value="TSJ45561.1"/>
    <property type="molecule type" value="Genomic_DNA"/>
</dbReference>
<feature type="transmembrane region" description="Helical" evidence="1">
    <location>
        <begin position="165"/>
        <end position="185"/>
    </location>
</feature>
<dbReference type="SUPFAM" id="SSF48317">
    <property type="entry name" value="Acid phosphatase/Vanadium-dependent haloperoxidase"/>
    <property type="match status" value="1"/>
</dbReference>
<sequence length="196" mass="23356">MFDYLESIDRSIVLAINGWNTPFLDQFFWYVTKTSTWIPFYFLLLYFIWKNYGLRTTLLFLGMALVMIAIVDSSTTFFFKDTIMRYRPSHNLLLEKHLHYFMEDGHTYLGGKYGFFSSHASNNAAVALLAWFFLRGFYPKVKWVLIFCVALIGLSRIYLTMHYLSDVLCGIIWGVLWAFVFWKFYQRFFSNKTKVK</sequence>
<comment type="caution">
    <text evidence="3">The sequence shown here is derived from an EMBL/GenBank/DDBJ whole genome shotgun (WGS) entry which is preliminary data.</text>
</comment>
<feature type="domain" description="Phosphatidic acid phosphatase type 2/haloperoxidase" evidence="2">
    <location>
        <begin position="61"/>
        <end position="182"/>
    </location>
</feature>
<dbReference type="PANTHER" id="PTHR14969">
    <property type="entry name" value="SPHINGOSINE-1-PHOSPHATE PHOSPHOHYDROLASE"/>
    <property type="match status" value="1"/>
</dbReference>
<dbReference type="SMART" id="SM00014">
    <property type="entry name" value="acidPPc"/>
    <property type="match status" value="1"/>
</dbReference>
<keyword evidence="1" id="KW-1133">Transmembrane helix</keyword>
<dbReference type="PANTHER" id="PTHR14969:SF13">
    <property type="entry name" value="AT30094P"/>
    <property type="match status" value="1"/>
</dbReference>